<proteinExistence type="predicted"/>
<protein>
    <submittedName>
        <fullName evidence="3">DUF2125 domain-containing protein</fullName>
    </submittedName>
</protein>
<comment type="caution">
    <text evidence="3">The sequence shown here is derived from an EMBL/GenBank/DDBJ whole genome shotgun (WGS) entry which is preliminary data.</text>
</comment>
<dbReference type="Pfam" id="PF09898">
    <property type="entry name" value="DUF2125"/>
    <property type="match status" value="1"/>
</dbReference>
<evidence type="ECO:0000256" key="1">
    <source>
        <dbReference type="SAM" id="MobiDB-lite"/>
    </source>
</evidence>
<keyword evidence="2" id="KW-0472">Membrane</keyword>
<dbReference type="InterPro" id="IPR018666">
    <property type="entry name" value="DUF2125"/>
</dbReference>
<dbReference type="EMBL" id="QURN01000006">
    <property type="protein sequence ID" value="RFC67834.1"/>
    <property type="molecule type" value="Genomic_DNA"/>
</dbReference>
<evidence type="ECO:0000313" key="3">
    <source>
        <dbReference type="EMBL" id="RFC67834.1"/>
    </source>
</evidence>
<reference evidence="4" key="1">
    <citation type="submission" date="2018-08" db="EMBL/GenBank/DDBJ databases">
        <authorList>
            <person name="Im W.T."/>
        </authorList>
    </citation>
    <scope>NUCLEOTIDE SEQUENCE [LARGE SCALE GENOMIC DNA]</scope>
    <source>
        <strain evidence="4">LA-28</strain>
    </source>
</reference>
<organism evidence="3 4">
    <name type="scientific">Mesorhizobium denitrificans</name>
    <dbReference type="NCBI Taxonomy" id="2294114"/>
    <lineage>
        <taxon>Bacteria</taxon>
        <taxon>Pseudomonadati</taxon>
        <taxon>Pseudomonadota</taxon>
        <taxon>Alphaproteobacteria</taxon>
        <taxon>Hyphomicrobiales</taxon>
        <taxon>Phyllobacteriaceae</taxon>
        <taxon>Mesorhizobium</taxon>
    </lineage>
</organism>
<keyword evidence="2" id="KW-1133">Transmembrane helix</keyword>
<name>A0A371XFM3_9HYPH</name>
<dbReference type="Proteomes" id="UP000262379">
    <property type="component" value="Unassembled WGS sequence"/>
</dbReference>
<evidence type="ECO:0000313" key="4">
    <source>
        <dbReference type="Proteomes" id="UP000262379"/>
    </source>
</evidence>
<feature type="region of interest" description="Disordered" evidence="1">
    <location>
        <begin position="1"/>
        <end position="41"/>
    </location>
</feature>
<feature type="transmembrane region" description="Helical" evidence="2">
    <location>
        <begin position="51"/>
        <end position="72"/>
    </location>
</feature>
<keyword evidence="2" id="KW-0812">Transmembrane</keyword>
<sequence length="372" mass="39868">MRESGIPDQRTIAKNPKIAHIATPDPNSRSTYERASMSSSEAPRSRSSRRFLWLTLFILVLFGGYSAGWYWLANRATERVDETIAKLNGDGRAATCENRTISGFPFRLGLTCDSVAYEDDLNKIAVTAGGLRTAAQVYDPLRTIGELDGPLRIDAPGITPLFIEWDSLRSSARLARPIPALISVEATGLSAVSDPDDETDPVEFFSAEQAEAHLRPNGSDLDWAGSFKQLEIDPAAVGNRTLPVFDGEGDATVKNGVALIQSRPKSLRGQSVEIRNLALSSGEAKMTLSGPIAIDTTGKVDATLSLAMENPAAASAIFQAAVPERSKEIGQAFGALGMLGDKPTIPIKIEKSKVKLDLLFGSITLGQLPSVE</sequence>
<gene>
    <name evidence="3" type="ORF">DY251_09620</name>
</gene>
<evidence type="ECO:0000256" key="2">
    <source>
        <dbReference type="SAM" id="Phobius"/>
    </source>
</evidence>
<dbReference type="AlphaFoldDB" id="A0A371XFM3"/>
<accession>A0A371XFM3</accession>
<keyword evidence="4" id="KW-1185">Reference proteome</keyword>